<evidence type="ECO:0000313" key="2">
    <source>
        <dbReference type="EMBL" id="KAK8086481.1"/>
    </source>
</evidence>
<comment type="caution">
    <text evidence="2">The sequence shown here is derived from an EMBL/GenBank/DDBJ whole genome shotgun (WGS) entry which is preliminary data.</text>
</comment>
<protein>
    <submittedName>
        <fullName evidence="2">Uncharacterized protein</fullName>
    </submittedName>
</protein>
<evidence type="ECO:0000256" key="1">
    <source>
        <dbReference type="SAM" id="MobiDB-lite"/>
    </source>
</evidence>
<feature type="region of interest" description="Disordered" evidence="1">
    <location>
        <begin position="1"/>
        <end position="43"/>
    </location>
</feature>
<dbReference type="GeneID" id="92085927"/>
<keyword evidence="3" id="KW-1185">Reference proteome</keyword>
<organism evidence="2 3">
    <name type="scientific">Apiospora phragmitis</name>
    <dbReference type="NCBI Taxonomy" id="2905665"/>
    <lineage>
        <taxon>Eukaryota</taxon>
        <taxon>Fungi</taxon>
        <taxon>Dikarya</taxon>
        <taxon>Ascomycota</taxon>
        <taxon>Pezizomycotina</taxon>
        <taxon>Sordariomycetes</taxon>
        <taxon>Xylariomycetidae</taxon>
        <taxon>Amphisphaeriales</taxon>
        <taxon>Apiosporaceae</taxon>
        <taxon>Apiospora</taxon>
    </lineage>
</organism>
<dbReference type="EMBL" id="JAQQWL010000002">
    <property type="protein sequence ID" value="KAK8086481.1"/>
    <property type="molecule type" value="Genomic_DNA"/>
</dbReference>
<dbReference type="Proteomes" id="UP001480595">
    <property type="component" value="Unassembled WGS sequence"/>
</dbReference>
<gene>
    <name evidence="2" type="ORF">PG994_001455</name>
</gene>
<name>A0ABR1WTI2_9PEZI</name>
<proteinExistence type="predicted"/>
<sequence>MARRAAGADSTPVDGQNAPLQPWGDVDPYWQSSNAGADSDDEVDFEDWEETFLENMSDDEDIAKKEASGMYEYEIDGARRG</sequence>
<dbReference type="RefSeq" id="XP_066721005.1">
    <property type="nucleotide sequence ID" value="XM_066852864.1"/>
</dbReference>
<evidence type="ECO:0000313" key="3">
    <source>
        <dbReference type="Proteomes" id="UP001480595"/>
    </source>
</evidence>
<accession>A0ABR1WTI2</accession>
<reference evidence="2 3" key="1">
    <citation type="submission" date="2023-01" db="EMBL/GenBank/DDBJ databases">
        <title>Analysis of 21 Apiospora genomes using comparative genomics revels a genus with tremendous synthesis potential of carbohydrate active enzymes and secondary metabolites.</title>
        <authorList>
            <person name="Sorensen T."/>
        </authorList>
    </citation>
    <scope>NUCLEOTIDE SEQUENCE [LARGE SCALE GENOMIC DNA]</scope>
    <source>
        <strain evidence="2 3">CBS 135458</strain>
    </source>
</reference>